<dbReference type="PANTHER" id="PTHR30386:SF19">
    <property type="entry name" value="MULTIDRUG EXPORT PROTEIN EMRA-RELATED"/>
    <property type="match status" value="1"/>
</dbReference>
<dbReference type="PANTHER" id="PTHR30386">
    <property type="entry name" value="MEMBRANE FUSION SUBUNIT OF EMRAB-TOLC MULTIDRUG EFFLUX PUMP"/>
    <property type="match status" value="1"/>
</dbReference>
<feature type="coiled-coil region" evidence="2">
    <location>
        <begin position="82"/>
        <end position="182"/>
    </location>
</feature>
<dbReference type="Gene3D" id="2.40.30.170">
    <property type="match status" value="1"/>
</dbReference>
<gene>
    <name evidence="5" type="ORF">Acaty_c2458</name>
</gene>
<comment type="subcellular location">
    <subcellularLocation>
        <location evidence="1">Cell envelope</location>
    </subcellularLocation>
</comment>
<protein>
    <submittedName>
        <fullName evidence="5">Membrane fusion component of tripartite multidrug resistance system</fullName>
    </submittedName>
</protein>
<accession>A0A060A2I1</accession>
<keyword evidence="2" id="KW-0175">Coiled coil</keyword>
<dbReference type="AlphaFoldDB" id="A0A060A2I1"/>
<dbReference type="Proteomes" id="UP000005522">
    <property type="component" value="Chromosome"/>
</dbReference>
<evidence type="ECO:0000313" key="6">
    <source>
        <dbReference type="Proteomes" id="UP000005522"/>
    </source>
</evidence>
<evidence type="ECO:0000259" key="3">
    <source>
        <dbReference type="Pfam" id="PF25917"/>
    </source>
</evidence>
<dbReference type="GO" id="GO:0055085">
    <property type="term" value="P:transmembrane transport"/>
    <property type="evidence" value="ECO:0007669"/>
    <property type="project" value="InterPro"/>
</dbReference>
<proteinExistence type="predicted"/>
<dbReference type="Pfam" id="PF25963">
    <property type="entry name" value="Beta-barrel_AAEA"/>
    <property type="match status" value="1"/>
</dbReference>
<evidence type="ECO:0000259" key="4">
    <source>
        <dbReference type="Pfam" id="PF25963"/>
    </source>
</evidence>
<evidence type="ECO:0000256" key="1">
    <source>
        <dbReference type="ARBA" id="ARBA00004196"/>
    </source>
</evidence>
<dbReference type="Gene3D" id="2.40.50.100">
    <property type="match status" value="1"/>
</dbReference>
<dbReference type="InterPro" id="IPR058634">
    <property type="entry name" value="AaeA-lik-b-barrel"/>
</dbReference>
<dbReference type="HOGENOM" id="CLU_018816_15_1_6"/>
<dbReference type="InterPro" id="IPR058625">
    <property type="entry name" value="MdtA-like_BSH"/>
</dbReference>
<dbReference type="RefSeq" id="WP_004873260.1">
    <property type="nucleotide sequence ID" value="NZ_CP005986.1"/>
</dbReference>
<dbReference type="eggNOG" id="COG1566">
    <property type="taxonomic scope" value="Bacteria"/>
</dbReference>
<evidence type="ECO:0000313" key="5">
    <source>
        <dbReference type="EMBL" id="AIA56302.1"/>
    </source>
</evidence>
<dbReference type="KEGG" id="acz:Acaty_c2458"/>
<dbReference type="Pfam" id="PF25917">
    <property type="entry name" value="BSH_RND"/>
    <property type="match status" value="1"/>
</dbReference>
<feature type="domain" description="p-hydroxybenzoic acid efflux pump subunit AaeA-like beta-barrel" evidence="4">
    <location>
        <begin position="230"/>
        <end position="321"/>
    </location>
</feature>
<sequence>MRWLKRFIVLVIIVVVAFGAYAYFQIANYYPSTDDAYVHAHMVNIAPRVTGHIVALYVHDNQVVHEGQPLLKIDPRAYLYALERAEAELAQAERQTTAIHANIAEARAQIEADQVNYQNATRNAQRAAALAQQKYMSAQQADNEATTAKAAAAKLSADRAALAAQEAQLALNQARIQAAKAAVRSAKLDLSETTIYAPLTGVVSKVDKIHVGDVVNVNQDLFPLIGNREYWIEANYKETDLNRVHPGQKADVHIDMYPNHRFRGVVTSLSGGAGNAFSLLPPENATGNWVKVTQRVPVRITILDPDPKKPLHIGTSASVTIDTGGAPGWVKALQPLL</sequence>
<dbReference type="EMBL" id="CP005986">
    <property type="protein sequence ID" value="AIA56302.1"/>
    <property type="molecule type" value="Genomic_DNA"/>
</dbReference>
<feature type="domain" description="Multidrug resistance protein MdtA-like barrel-sandwich hybrid" evidence="3">
    <location>
        <begin position="42"/>
        <end position="221"/>
    </location>
</feature>
<name>A0A060A2I1_ACICK</name>
<dbReference type="InterPro" id="IPR050739">
    <property type="entry name" value="MFP"/>
</dbReference>
<organism evidence="5 6">
    <name type="scientific">Acidithiobacillus caldus (strain ATCC 51756 / DSM 8584 / KU)</name>
    <dbReference type="NCBI Taxonomy" id="637389"/>
    <lineage>
        <taxon>Bacteria</taxon>
        <taxon>Pseudomonadati</taxon>
        <taxon>Pseudomonadota</taxon>
        <taxon>Acidithiobacillia</taxon>
        <taxon>Acidithiobacillales</taxon>
        <taxon>Acidithiobacillaceae</taxon>
        <taxon>Acidithiobacillus</taxon>
    </lineage>
</organism>
<dbReference type="GO" id="GO:0030313">
    <property type="term" value="C:cell envelope"/>
    <property type="evidence" value="ECO:0007669"/>
    <property type="project" value="UniProtKB-SubCell"/>
</dbReference>
<evidence type="ECO:0000256" key="2">
    <source>
        <dbReference type="SAM" id="Coils"/>
    </source>
</evidence>
<dbReference type="SUPFAM" id="SSF111369">
    <property type="entry name" value="HlyD-like secretion proteins"/>
    <property type="match status" value="2"/>
</dbReference>
<reference evidence="5 6" key="1">
    <citation type="journal article" date="2009" name="J. Bacteriol.">
        <title>Draft genome sequence of the extremely acidophilic bacterium Acidithiobacillus caldus ATCC 51756 reveals metabolic versatility in the genus Acidithiobacillus.</title>
        <authorList>
            <person name="Valdes J."/>
            <person name="Quatrini R."/>
            <person name="Hallberg K."/>
            <person name="Dopson M."/>
            <person name="Valenzuela P.D."/>
            <person name="Holmes D.S."/>
        </authorList>
    </citation>
    <scope>NUCLEOTIDE SEQUENCE [LARGE SCALE GENOMIC DNA]</scope>
    <source>
        <strain evidence="6">ATCC 51756 / DSM 8584 / KU</strain>
    </source>
</reference>